<protein>
    <recommendedName>
        <fullName evidence="7">DNA 3'-5' helicase</fullName>
        <ecNumber evidence="7">5.6.2.4</ecNumber>
    </recommendedName>
</protein>
<evidence type="ECO:0000256" key="7">
    <source>
        <dbReference type="ARBA" id="ARBA00034808"/>
    </source>
</evidence>
<dbReference type="EMBL" id="BOMI01000037">
    <property type="protein sequence ID" value="GID73744.1"/>
    <property type="molecule type" value="Genomic_DNA"/>
</dbReference>
<sequence length="466" mass="51819">MRILPPISPTPEQLTILGDTKPGYVLIRGAAGSGKTTTALYRLRILCESWSSRRARLGLEAPVRVLVLTYNRTLEGYISELARAQVIGHVGLELQVLTFGKWAVDLLGGAEILDRDDSAKLLRPLVRPLAGDTDFLIEEVDYVLGRFELDDLEAYLPARRGGRGATPRVDQGLRRRLLDEVIFPYIDLKKQKGLMDWNDIAVAAGRVDDVPPWDVVIIDEAQDFSANQIRTVLQHLNDPFSATFVIDAAQRIYPRFFTWKEAGIDSFAKIHPLKRNYRNTKQIAAFARPLVEGLPLEDDGTLPDFEACESDGPLPVVVSGQYSRQVDYVLARLLNTVDLTSESVVFLQPRGGRWFDYLRSRLKAAGIPWTELTRASTWPTGPEQVALCTIHSAKGLEFDHVIMPGLNQEVTPHGGGDGDAQLDRLRRLIAMAVGRARKSVIIGYKSDDPSTVLGLLKPDTYELVTL</sequence>
<dbReference type="Proteomes" id="UP000609879">
    <property type="component" value="Unassembled WGS sequence"/>
</dbReference>
<proteinExistence type="predicted"/>
<keyword evidence="4 9" id="KW-0067">ATP-binding</keyword>
<dbReference type="InterPro" id="IPR014017">
    <property type="entry name" value="DNA_helicase_UvrD-like_C"/>
</dbReference>
<evidence type="ECO:0000256" key="2">
    <source>
        <dbReference type="ARBA" id="ARBA00022801"/>
    </source>
</evidence>
<feature type="domain" description="UvrD-like helicase ATP-binding" evidence="10">
    <location>
        <begin position="8"/>
        <end position="303"/>
    </location>
</feature>
<dbReference type="InterPro" id="IPR014016">
    <property type="entry name" value="UvrD-like_ATP-bd"/>
</dbReference>
<keyword evidence="3 9" id="KW-0347">Helicase</keyword>
<dbReference type="InterPro" id="IPR000212">
    <property type="entry name" value="DNA_helicase_UvrD/REP"/>
</dbReference>
<accession>A0ABQ3Y162</accession>
<dbReference type="GO" id="GO:0004386">
    <property type="term" value="F:helicase activity"/>
    <property type="evidence" value="ECO:0007669"/>
    <property type="project" value="UniProtKB-KW"/>
</dbReference>
<feature type="binding site" evidence="9">
    <location>
        <begin position="29"/>
        <end position="36"/>
    </location>
    <ligand>
        <name>ATP</name>
        <dbReference type="ChEBI" id="CHEBI:30616"/>
    </ligand>
</feature>
<dbReference type="Gene3D" id="3.40.50.300">
    <property type="entry name" value="P-loop containing nucleotide triphosphate hydrolases"/>
    <property type="match status" value="2"/>
</dbReference>
<keyword evidence="1 9" id="KW-0547">Nucleotide-binding</keyword>
<evidence type="ECO:0000256" key="1">
    <source>
        <dbReference type="ARBA" id="ARBA00022741"/>
    </source>
</evidence>
<comment type="catalytic activity">
    <reaction evidence="6">
        <text>Couples ATP hydrolysis with the unwinding of duplex DNA by translocating in the 3'-5' direction.</text>
        <dbReference type="EC" id="5.6.2.4"/>
    </reaction>
</comment>
<dbReference type="Pfam" id="PF13361">
    <property type="entry name" value="UvrD_C"/>
    <property type="match status" value="1"/>
</dbReference>
<dbReference type="EC" id="5.6.2.4" evidence="7"/>
<dbReference type="PROSITE" id="PS51198">
    <property type="entry name" value="UVRD_HELICASE_ATP_BIND"/>
    <property type="match status" value="1"/>
</dbReference>
<name>A0ABQ3Y162_9ACTN</name>
<evidence type="ECO:0000256" key="4">
    <source>
        <dbReference type="ARBA" id="ARBA00022840"/>
    </source>
</evidence>
<evidence type="ECO:0000256" key="6">
    <source>
        <dbReference type="ARBA" id="ARBA00034617"/>
    </source>
</evidence>
<comment type="catalytic activity">
    <reaction evidence="8">
        <text>ATP + H2O = ADP + phosphate + H(+)</text>
        <dbReference type="Rhea" id="RHEA:13065"/>
        <dbReference type="ChEBI" id="CHEBI:15377"/>
        <dbReference type="ChEBI" id="CHEBI:15378"/>
        <dbReference type="ChEBI" id="CHEBI:30616"/>
        <dbReference type="ChEBI" id="CHEBI:43474"/>
        <dbReference type="ChEBI" id="CHEBI:456216"/>
        <dbReference type="EC" id="5.6.2.4"/>
    </reaction>
</comment>
<dbReference type="SUPFAM" id="SSF52540">
    <property type="entry name" value="P-loop containing nucleoside triphosphate hydrolases"/>
    <property type="match status" value="1"/>
</dbReference>
<dbReference type="InterPro" id="IPR027417">
    <property type="entry name" value="P-loop_NTPase"/>
</dbReference>
<evidence type="ECO:0000256" key="8">
    <source>
        <dbReference type="ARBA" id="ARBA00048988"/>
    </source>
</evidence>
<organism evidence="11 12">
    <name type="scientific">Paractinoplanes deccanensis</name>
    <dbReference type="NCBI Taxonomy" id="113561"/>
    <lineage>
        <taxon>Bacteria</taxon>
        <taxon>Bacillati</taxon>
        <taxon>Actinomycetota</taxon>
        <taxon>Actinomycetes</taxon>
        <taxon>Micromonosporales</taxon>
        <taxon>Micromonosporaceae</taxon>
        <taxon>Paractinoplanes</taxon>
    </lineage>
</organism>
<dbReference type="PANTHER" id="PTHR11070:SF45">
    <property type="entry name" value="DNA 3'-5' HELICASE"/>
    <property type="match status" value="1"/>
</dbReference>
<dbReference type="PANTHER" id="PTHR11070">
    <property type="entry name" value="UVRD / RECB / PCRA DNA HELICASE FAMILY MEMBER"/>
    <property type="match status" value="1"/>
</dbReference>
<evidence type="ECO:0000313" key="12">
    <source>
        <dbReference type="Proteomes" id="UP000609879"/>
    </source>
</evidence>
<comment type="caution">
    <text evidence="11">The sequence shown here is derived from an EMBL/GenBank/DDBJ whole genome shotgun (WGS) entry which is preliminary data.</text>
</comment>
<evidence type="ECO:0000259" key="10">
    <source>
        <dbReference type="PROSITE" id="PS51198"/>
    </source>
</evidence>
<evidence type="ECO:0000313" key="11">
    <source>
        <dbReference type="EMBL" id="GID73744.1"/>
    </source>
</evidence>
<reference evidence="11 12" key="1">
    <citation type="submission" date="2021-01" db="EMBL/GenBank/DDBJ databases">
        <title>Whole genome shotgun sequence of Actinoplanes deccanensis NBRC 13994.</title>
        <authorList>
            <person name="Komaki H."/>
            <person name="Tamura T."/>
        </authorList>
    </citation>
    <scope>NUCLEOTIDE SEQUENCE [LARGE SCALE GENOMIC DNA]</scope>
    <source>
        <strain evidence="11 12">NBRC 13994</strain>
    </source>
</reference>
<keyword evidence="5" id="KW-0413">Isomerase</keyword>
<keyword evidence="12" id="KW-1185">Reference proteome</keyword>
<evidence type="ECO:0000256" key="3">
    <source>
        <dbReference type="ARBA" id="ARBA00022806"/>
    </source>
</evidence>
<gene>
    <name evidence="11" type="ORF">Ade02nite_23850</name>
</gene>
<keyword evidence="2 9" id="KW-0378">Hydrolase</keyword>
<evidence type="ECO:0000256" key="9">
    <source>
        <dbReference type="PROSITE-ProRule" id="PRU00560"/>
    </source>
</evidence>
<dbReference type="RefSeq" id="WP_203761645.1">
    <property type="nucleotide sequence ID" value="NZ_BAAABO010000027.1"/>
</dbReference>
<evidence type="ECO:0000256" key="5">
    <source>
        <dbReference type="ARBA" id="ARBA00023235"/>
    </source>
</evidence>
<dbReference type="Pfam" id="PF13245">
    <property type="entry name" value="AAA_19"/>
    <property type="match status" value="1"/>
</dbReference>